<evidence type="ECO:0008006" key="4">
    <source>
        <dbReference type="Google" id="ProtNLM"/>
    </source>
</evidence>
<comment type="caution">
    <text evidence="2">The sequence shown here is derived from an EMBL/GenBank/DDBJ whole genome shotgun (WGS) entry which is preliminary data.</text>
</comment>
<name>A0ABQ1GJX1_9GAMM</name>
<organism evidence="2 3">
    <name type="scientific">Hafnia psychrotolerans</name>
    <dbReference type="NCBI Taxonomy" id="1477018"/>
    <lineage>
        <taxon>Bacteria</taxon>
        <taxon>Pseudomonadati</taxon>
        <taxon>Pseudomonadota</taxon>
        <taxon>Gammaproteobacteria</taxon>
        <taxon>Enterobacterales</taxon>
        <taxon>Hafniaceae</taxon>
        <taxon>Hafnia</taxon>
    </lineage>
</organism>
<accession>A0ABQ1GJX1</accession>
<evidence type="ECO:0000313" key="2">
    <source>
        <dbReference type="EMBL" id="GGA45055.1"/>
    </source>
</evidence>
<dbReference type="Proteomes" id="UP000627464">
    <property type="component" value="Unassembled WGS sequence"/>
</dbReference>
<keyword evidence="3" id="KW-1185">Reference proteome</keyword>
<keyword evidence="1" id="KW-0732">Signal</keyword>
<protein>
    <recommendedName>
        <fullName evidence="4">Lipoprotein</fullName>
    </recommendedName>
</protein>
<sequence>MRLRISLLVMILACAGCATNVPTTLTLSDPGHRSINNKTALTDIGTASLCAKNMLNASPADAAQDIAVKMSGSGDNITVDVNATLLDFGYWHSQLPISYRCIYSDGVLKSGSFTKGL</sequence>
<feature type="chain" id="PRO_5047049315" description="Lipoprotein" evidence="1">
    <location>
        <begin position="21"/>
        <end position="117"/>
    </location>
</feature>
<feature type="signal peptide" evidence="1">
    <location>
        <begin position="1"/>
        <end position="20"/>
    </location>
</feature>
<dbReference type="EMBL" id="BMFZ01000004">
    <property type="protein sequence ID" value="GGA45055.1"/>
    <property type="molecule type" value="Genomic_DNA"/>
</dbReference>
<evidence type="ECO:0000313" key="3">
    <source>
        <dbReference type="Proteomes" id="UP000627464"/>
    </source>
</evidence>
<reference evidence="3" key="1">
    <citation type="journal article" date="2019" name="Int. J. Syst. Evol. Microbiol.">
        <title>The Global Catalogue of Microorganisms (GCM) 10K type strain sequencing project: providing services to taxonomists for standard genome sequencing and annotation.</title>
        <authorList>
            <consortium name="The Broad Institute Genomics Platform"/>
            <consortium name="The Broad Institute Genome Sequencing Center for Infectious Disease"/>
            <person name="Wu L."/>
            <person name="Ma J."/>
        </authorList>
    </citation>
    <scope>NUCLEOTIDE SEQUENCE [LARGE SCALE GENOMIC DNA]</scope>
    <source>
        <strain evidence="3">CGMCC 1.12806</strain>
    </source>
</reference>
<proteinExistence type="predicted"/>
<evidence type="ECO:0000256" key="1">
    <source>
        <dbReference type="SAM" id="SignalP"/>
    </source>
</evidence>
<gene>
    <name evidence="2" type="ORF">GCM10011328_20250</name>
</gene>